<dbReference type="EMBL" id="JAEUBE010000158">
    <property type="protein sequence ID" value="KAH3668812.1"/>
    <property type="molecule type" value="Genomic_DNA"/>
</dbReference>
<comment type="subcellular location">
    <subcellularLocation>
        <location evidence="1">Membrane</location>
        <topology evidence="1">Multi-pass membrane protein</topology>
    </subcellularLocation>
</comment>
<dbReference type="Pfam" id="PF07690">
    <property type="entry name" value="MFS_1"/>
    <property type="match status" value="1"/>
</dbReference>
<evidence type="ECO:0000256" key="5">
    <source>
        <dbReference type="SAM" id="Phobius"/>
    </source>
</evidence>
<organism evidence="7 8">
    <name type="scientific">Ogataea philodendri</name>
    <dbReference type="NCBI Taxonomy" id="1378263"/>
    <lineage>
        <taxon>Eukaryota</taxon>
        <taxon>Fungi</taxon>
        <taxon>Dikarya</taxon>
        <taxon>Ascomycota</taxon>
        <taxon>Saccharomycotina</taxon>
        <taxon>Pichiomycetes</taxon>
        <taxon>Pichiales</taxon>
        <taxon>Pichiaceae</taxon>
        <taxon>Ogataea</taxon>
    </lineage>
</organism>
<dbReference type="AlphaFoldDB" id="A0A9P8PBH8"/>
<feature type="transmembrane region" description="Helical" evidence="5">
    <location>
        <begin position="355"/>
        <end position="375"/>
    </location>
</feature>
<reference evidence="7" key="2">
    <citation type="submission" date="2021-01" db="EMBL/GenBank/DDBJ databases">
        <authorList>
            <person name="Schikora-Tamarit M.A."/>
        </authorList>
    </citation>
    <scope>NUCLEOTIDE SEQUENCE</scope>
    <source>
        <strain evidence="7">CBS6075</strain>
    </source>
</reference>
<dbReference type="GO" id="GO:0042908">
    <property type="term" value="P:xenobiotic transport"/>
    <property type="evidence" value="ECO:0007669"/>
    <property type="project" value="UniProtKB-ARBA"/>
</dbReference>
<dbReference type="GeneID" id="70234534"/>
<evidence type="ECO:0000256" key="3">
    <source>
        <dbReference type="ARBA" id="ARBA00022989"/>
    </source>
</evidence>
<keyword evidence="2 5" id="KW-0812">Transmembrane</keyword>
<dbReference type="PANTHER" id="PTHR23502">
    <property type="entry name" value="MAJOR FACILITATOR SUPERFAMILY"/>
    <property type="match status" value="1"/>
</dbReference>
<dbReference type="PANTHER" id="PTHR23502:SF7">
    <property type="entry name" value="DRUG_PROTON ANTIPORTER YHK8-RELATED"/>
    <property type="match status" value="1"/>
</dbReference>
<feature type="transmembrane region" description="Helical" evidence="5">
    <location>
        <begin position="83"/>
        <end position="107"/>
    </location>
</feature>
<protein>
    <recommendedName>
        <fullName evidence="6">Major facilitator superfamily (MFS) profile domain-containing protein</fullName>
    </recommendedName>
</protein>
<dbReference type="InterPro" id="IPR020846">
    <property type="entry name" value="MFS_dom"/>
</dbReference>
<dbReference type="RefSeq" id="XP_046063226.1">
    <property type="nucleotide sequence ID" value="XM_046203450.1"/>
</dbReference>
<evidence type="ECO:0000259" key="6">
    <source>
        <dbReference type="PROSITE" id="PS50850"/>
    </source>
</evidence>
<evidence type="ECO:0000256" key="1">
    <source>
        <dbReference type="ARBA" id="ARBA00004141"/>
    </source>
</evidence>
<feature type="transmembrane region" description="Helical" evidence="5">
    <location>
        <begin position="119"/>
        <end position="138"/>
    </location>
</feature>
<evidence type="ECO:0000313" key="8">
    <source>
        <dbReference type="Proteomes" id="UP000769157"/>
    </source>
</evidence>
<dbReference type="GO" id="GO:0022857">
    <property type="term" value="F:transmembrane transporter activity"/>
    <property type="evidence" value="ECO:0007669"/>
    <property type="project" value="InterPro"/>
</dbReference>
<comment type="caution">
    <text evidence="7">The sequence shown here is derived from an EMBL/GenBank/DDBJ whole genome shotgun (WGS) entry which is preliminary data.</text>
</comment>
<evidence type="ECO:0000256" key="4">
    <source>
        <dbReference type="ARBA" id="ARBA00023136"/>
    </source>
</evidence>
<feature type="transmembrane region" description="Helical" evidence="5">
    <location>
        <begin position="310"/>
        <end position="335"/>
    </location>
</feature>
<gene>
    <name evidence="7" type="ORF">OGAPHI_002567</name>
</gene>
<dbReference type="GO" id="GO:0005886">
    <property type="term" value="C:plasma membrane"/>
    <property type="evidence" value="ECO:0007669"/>
    <property type="project" value="TreeGrafter"/>
</dbReference>
<dbReference type="Proteomes" id="UP000769157">
    <property type="component" value="Unassembled WGS sequence"/>
</dbReference>
<dbReference type="FunFam" id="1.20.1250.20:FF:000082">
    <property type="entry name" value="MFS multidrug transporter, putative"/>
    <property type="match status" value="1"/>
</dbReference>
<evidence type="ECO:0000256" key="2">
    <source>
        <dbReference type="ARBA" id="ARBA00022692"/>
    </source>
</evidence>
<reference evidence="7" key="1">
    <citation type="journal article" date="2021" name="Open Biol.">
        <title>Shared evolutionary footprints suggest mitochondrial oxidative damage underlies multiple complex I losses in fungi.</title>
        <authorList>
            <person name="Schikora-Tamarit M.A."/>
            <person name="Marcet-Houben M."/>
            <person name="Nosek J."/>
            <person name="Gabaldon T."/>
        </authorList>
    </citation>
    <scope>NUCLEOTIDE SEQUENCE</scope>
    <source>
        <strain evidence="7">CBS6075</strain>
    </source>
</reference>
<feature type="transmembrane region" description="Helical" evidence="5">
    <location>
        <begin position="240"/>
        <end position="265"/>
    </location>
</feature>
<feature type="domain" description="Major facilitator superfamily (MFS) profile" evidence="6">
    <location>
        <begin position="81"/>
        <end position="514"/>
    </location>
</feature>
<accession>A0A9P8PBH8</accession>
<dbReference type="InterPro" id="IPR036259">
    <property type="entry name" value="MFS_trans_sf"/>
</dbReference>
<proteinExistence type="predicted"/>
<feature type="transmembrane region" description="Helical" evidence="5">
    <location>
        <begin position="212"/>
        <end position="234"/>
    </location>
</feature>
<name>A0A9P8PBH8_9ASCO</name>
<dbReference type="SUPFAM" id="SSF103473">
    <property type="entry name" value="MFS general substrate transporter"/>
    <property type="match status" value="1"/>
</dbReference>
<feature type="transmembrane region" description="Helical" evidence="5">
    <location>
        <begin position="179"/>
        <end position="200"/>
    </location>
</feature>
<evidence type="ECO:0000313" key="7">
    <source>
        <dbReference type="EMBL" id="KAH3668812.1"/>
    </source>
</evidence>
<keyword evidence="4 5" id="KW-0472">Membrane</keyword>
<feature type="transmembrane region" description="Helical" evidence="5">
    <location>
        <begin position="150"/>
        <end position="173"/>
    </location>
</feature>
<feature type="transmembrane region" description="Helical" evidence="5">
    <location>
        <begin position="396"/>
        <end position="416"/>
    </location>
</feature>
<dbReference type="InterPro" id="IPR011701">
    <property type="entry name" value="MFS"/>
</dbReference>
<keyword evidence="8" id="KW-1185">Reference proteome</keyword>
<dbReference type="GO" id="GO:0140115">
    <property type="term" value="P:export across plasma membrane"/>
    <property type="evidence" value="ECO:0007669"/>
    <property type="project" value="UniProtKB-ARBA"/>
</dbReference>
<dbReference type="OrthoDB" id="9986881at2759"/>
<feature type="transmembrane region" description="Helical" evidence="5">
    <location>
        <begin position="422"/>
        <end position="445"/>
    </location>
</feature>
<dbReference type="Gene3D" id="1.20.1250.20">
    <property type="entry name" value="MFS general substrate transporter like domains"/>
    <property type="match status" value="1"/>
</dbReference>
<feature type="transmembrane region" description="Helical" evidence="5">
    <location>
        <begin position="452"/>
        <end position="472"/>
    </location>
</feature>
<dbReference type="PROSITE" id="PS00216">
    <property type="entry name" value="SUGAR_TRANSPORT_1"/>
    <property type="match status" value="1"/>
</dbReference>
<feature type="transmembrane region" description="Helical" evidence="5">
    <location>
        <begin position="484"/>
        <end position="507"/>
    </location>
</feature>
<dbReference type="CDD" id="cd17323">
    <property type="entry name" value="MFS_Tpo1_MDR_like"/>
    <property type="match status" value="1"/>
</dbReference>
<dbReference type="PROSITE" id="PS50850">
    <property type="entry name" value="MFS"/>
    <property type="match status" value="1"/>
</dbReference>
<sequence length="761" mass="84397">MRHSDSSSMDQSFTEELEPYVLERDECAALSRTASHHSLYPDQEVVNILSHPESGKQSSPCYEVTLEATETTHPLMLPVWRKWLIVLTLALVGLDICLLSSCWSLVSPLQQKYGVSHELFVLGVSFYIFGMAWGPLFLSPISEFYGRKLTYIIGLLLSIVFQILMCFVPNYGFLIFCRFMSGLFGSVFLSVAPGTISDIFTKQTIGTPLSIYSLCPFLGPSLGPLLAGIVVQFGKQKYMWTFYSLLIFSAFLFVLMVIVIPETYVPILTKRKAKALRLETGIDDYYAPLEHSANSLIHTILKAPQRPLSVLLFDPMMSVLCFYSGLVLGIVYLFFFSVPYTFHKVWGFNVAEQGLAFLGMTVGMVASSAVSPYFGTIYHKLSEKHGRPEPEYRFPPLIVGGMLAPASLITMAFTTYKQCHWIGALIASGFYGMSTGLIISGIFTYTTDAYRLFAASAAAANTFTRCSMAGIFPLFGLQMYEKLGVNYACLLLAMLALLLAPAPLFFYKFGSKLRQRSKLEVVNVRLSNRLVLLWLVDNNGVRKSLWSLSVGSWVLHNLDLDTQNTLSKQNVSGSNINEVNDWLTRVDHETVTELHRLSSSTLGLTRDDDLDTLSTGLHHVSDNTVSGSSNSKTVQQLVPERLTLSNGGKTSVLDSLGEQDDGTWSKLESLLDKRSKLVDSSTLLTKDSLGVGGRDDDLGLGWGDSNLDTGVSLFWEFSAEEFVQLGVEDTVSNKLSFLGEVGNHFDDRIVCEVKNLAEIKF</sequence>
<dbReference type="InterPro" id="IPR005829">
    <property type="entry name" value="Sugar_transporter_CS"/>
</dbReference>
<keyword evidence="3 5" id="KW-1133">Transmembrane helix</keyword>